<dbReference type="AlphaFoldDB" id="A0AAE9W5G7"/>
<dbReference type="Proteomes" id="UP001212411">
    <property type="component" value="Chromosome 1"/>
</dbReference>
<dbReference type="InterPro" id="IPR012340">
    <property type="entry name" value="NA-bd_OB-fold"/>
</dbReference>
<organism evidence="5 6">
    <name type="scientific">Schizosaccharomyces osmophilus</name>
    <dbReference type="NCBI Taxonomy" id="2545709"/>
    <lineage>
        <taxon>Eukaryota</taxon>
        <taxon>Fungi</taxon>
        <taxon>Dikarya</taxon>
        <taxon>Ascomycota</taxon>
        <taxon>Taphrinomycotina</taxon>
        <taxon>Schizosaccharomycetes</taxon>
        <taxon>Schizosaccharomycetales</taxon>
        <taxon>Schizosaccharomycetaceae</taxon>
        <taxon>Schizosaccharomyces</taxon>
    </lineage>
</organism>
<dbReference type="RefSeq" id="XP_056034855.1">
    <property type="nucleotide sequence ID" value="XM_056180208.1"/>
</dbReference>
<evidence type="ECO:0000313" key="6">
    <source>
        <dbReference type="Proteomes" id="UP001212411"/>
    </source>
</evidence>
<dbReference type="Gene3D" id="2.40.50.140">
    <property type="entry name" value="Nucleic acid-binding proteins"/>
    <property type="match status" value="1"/>
</dbReference>
<gene>
    <name evidence="5" type="primary">tif1102</name>
    <name evidence="5" type="ORF">SOMG_01415</name>
</gene>
<proteinExistence type="inferred from homology"/>
<keyword evidence="3 5" id="KW-0396">Initiation factor</keyword>
<dbReference type="InterPro" id="IPR006196">
    <property type="entry name" value="RNA-binding_domain_S1_IF1"/>
</dbReference>
<keyword evidence="3" id="KW-0648">Protein biosynthesis</keyword>
<dbReference type="GO" id="GO:0005634">
    <property type="term" value="C:nucleus"/>
    <property type="evidence" value="ECO:0007669"/>
    <property type="project" value="TreeGrafter"/>
</dbReference>
<evidence type="ECO:0000256" key="1">
    <source>
        <dbReference type="ARBA" id="ARBA00007340"/>
    </source>
</evidence>
<dbReference type="EMBL" id="CP115611">
    <property type="protein sequence ID" value="WBW70612.1"/>
    <property type="molecule type" value="Genomic_DNA"/>
</dbReference>
<dbReference type="SUPFAM" id="SSF50249">
    <property type="entry name" value="Nucleic acid-binding proteins"/>
    <property type="match status" value="1"/>
</dbReference>
<reference evidence="5 6" key="1">
    <citation type="journal article" date="2023" name="G3 (Bethesda)">
        <title>A high-quality reference genome for the fission yeast Schizosaccharomyces osmophilus.</title>
        <authorList>
            <person name="Jia G.S."/>
            <person name="Zhang W.C."/>
            <person name="Liang Y."/>
            <person name="Liu X.H."/>
            <person name="Rhind N."/>
            <person name="Pidoux A."/>
            <person name="Brysch-Herzberg M."/>
            <person name="Du L.L."/>
        </authorList>
    </citation>
    <scope>NUCLEOTIDE SEQUENCE [LARGE SCALE GENOMIC DNA]</scope>
    <source>
        <strain evidence="5 6">CBS 15793</strain>
    </source>
</reference>
<dbReference type="SMART" id="SM00652">
    <property type="entry name" value="eIF1a"/>
    <property type="match status" value="1"/>
</dbReference>
<keyword evidence="6" id="KW-1185">Reference proteome</keyword>
<dbReference type="GeneID" id="80874897"/>
<feature type="domain" description="S1-like" evidence="4">
    <location>
        <begin position="18"/>
        <end position="88"/>
    </location>
</feature>
<dbReference type="KEGG" id="som:SOMG_01415"/>
<dbReference type="GO" id="GO:0003723">
    <property type="term" value="F:RNA binding"/>
    <property type="evidence" value="ECO:0007669"/>
    <property type="project" value="UniProtKB-KW"/>
</dbReference>
<evidence type="ECO:0000259" key="4">
    <source>
        <dbReference type="PROSITE" id="PS50832"/>
    </source>
</evidence>
<comment type="similarity">
    <text evidence="1">Belongs to the EIF1AD family.</text>
</comment>
<protein>
    <submittedName>
        <fullName evidence="5">Translation initiation factor eIF1A-like</fullName>
    </submittedName>
</protein>
<name>A0AAE9W5G7_9SCHI</name>
<evidence type="ECO:0000256" key="2">
    <source>
        <dbReference type="ARBA" id="ARBA00022884"/>
    </source>
</evidence>
<dbReference type="GO" id="GO:0003743">
    <property type="term" value="F:translation initiation factor activity"/>
    <property type="evidence" value="ECO:0007669"/>
    <property type="project" value="UniProtKB-UniRule"/>
</dbReference>
<dbReference type="PROSITE" id="PS50832">
    <property type="entry name" value="S1_IF1_TYPE"/>
    <property type="match status" value="1"/>
</dbReference>
<accession>A0AAE9W5G7</accession>
<dbReference type="PANTHER" id="PTHR21641">
    <property type="entry name" value="TRANSLATION INITIATION FACTOR-RELATED"/>
    <property type="match status" value="1"/>
</dbReference>
<evidence type="ECO:0000313" key="5">
    <source>
        <dbReference type="EMBL" id="WBW70612.1"/>
    </source>
</evidence>
<dbReference type="InterPro" id="IPR039294">
    <property type="entry name" value="EIF1AD"/>
</dbReference>
<sequence>MSKKALSQLSFDPPESLDKDQVVAKVLQLRGSALFTVCEPNGNELLVEIPAKYRSKAWIKRGGYVVVDKSEFTDQQNKIDGSIVYVVQHPLKNWEKQSYWPKEFVNNTAAEIDESSSSESAEESD</sequence>
<keyword evidence="2" id="KW-0694">RNA-binding</keyword>
<dbReference type="InterPro" id="IPR001253">
    <property type="entry name" value="TIF_eIF-1A"/>
</dbReference>
<dbReference type="Pfam" id="PF01176">
    <property type="entry name" value="eIF-1a"/>
    <property type="match status" value="1"/>
</dbReference>
<evidence type="ECO:0000256" key="3">
    <source>
        <dbReference type="PROSITE-ProRule" id="PRU00181"/>
    </source>
</evidence>
<dbReference type="PANTHER" id="PTHR21641:SF0">
    <property type="entry name" value="RNA-BINDING PROTEIN EIF1AD-RELATED"/>
    <property type="match status" value="1"/>
</dbReference>